<comment type="cofactor">
    <cofactor evidence="1">
        <name>FAD</name>
        <dbReference type="ChEBI" id="CHEBI:57692"/>
    </cofactor>
</comment>
<keyword evidence="2" id="KW-0285">Flavoprotein</keyword>
<sequence>MASSAKPVIISGAGVVGLSLAHGLKKANIPFEIYERDAHIDARPHGWAITLHWALPFLRKLLDEPTLAAIDDVQVDPEVGRNDNGNFLFLNLDTLETKFRIPPNERRRVNREKLRKALLQGVAEHVHWGRRLLDVQLPEDGEGVRAVFDDGTSAEGSVLVGAEGSNSRTRKFLVPDGYHNYQLPVRLIGAALDLSPEEVKPLREIDPLLFQGCHPETGNFLWVSMLETPETNKSAGTANEHYRIQVIVSWLVKDASTDEVPPTDVARVAGMKRRAAEFHPLLRNVVDSIPPSSAVMEIALQDWPCQPWDNRGGRVTLVGDAAHAMTMYRGEAANHGILDAYRLNAAIQEMYAGEKTRQQAVDEYEAEMRERSAGAVLLSRQACLDAHDFHGLNENSAVLKRRAIQIK</sequence>
<dbReference type="GO" id="GO:0004497">
    <property type="term" value="F:monooxygenase activity"/>
    <property type="evidence" value="ECO:0007669"/>
    <property type="project" value="UniProtKB-KW"/>
</dbReference>
<keyword evidence="5" id="KW-0503">Monooxygenase</keyword>
<dbReference type="SUPFAM" id="SSF51905">
    <property type="entry name" value="FAD/NAD(P)-binding domain"/>
    <property type="match status" value="1"/>
</dbReference>
<evidence type="ECO:0000256" key="2">
    <source>
        <dbReference type="ARBA" id="ARBA00022630"/>
    </source>
</evidence>
<name>A0A0L0ND60_TOLOC</name>
<gene>
    <name evidence="7" type="ORF">TOPH_03528</name>
</gene>
<feature type="domain" description="FAD-binding" evidence="6">
    <location>
        <begin position="7"/>
        <end position="376"/>
    </location>
</feature>
<protein>
    <submittedName>
        <fullName evidence="7">Tetracycline resistance protein from transposon</fullName>
    </submittedName>
</protein>
<dbReference type="PANTHER" id="PTHR47178:SF1">
    <property type="entry name" value="FAD-BINDING DOMAIN-CONTAINING PROTEIN-RELATED"/>
    <property type="match status" value="1"/>
</dbReference>
<dbReference type="Gene3D" id="3.50.50.60">
    <property type="entry name" value="FAD/NAD(P)-binding domain"/>
    <property type="match status" value="1"/>
</dbReference>
<keyword evidence="3" id="KW-0274">FAD</keyword>
<dbReference type="InterPro" id="IPR002938">
    <property type="entry name" value="FAD-bd"/>
</dbReference>
<comment type="caution">
    <text evidence="7">The sequence shown here is derived from an EMBL/GenBank/DDBJ whole genome shotgun (WGS) entry which is preliminary data.</text>
</comment>
<evidence type="ECO:0000256" key="1">
    <source>
        <dbReference type="ARBA" id="ARBA00001974"/>
    </source>
</evidence>
<dbReference type="AlphaFoldDB" id="A0A0L0ND60"/>
<evidence type="ECO:0000313" key="7">
    <source>
        <dbReference type="EMBL" id="KND92092.1"/>
    </source>
</evidence>
<reference evidence="7 8" key="1">
    <citation type="journal article" date="2015" name="BMC Genomics">
        <title>The genome of the truffle-parasite Tolypocladium ophioglossoides and the evolution of antifungal peptaibiotics.</title>
        <authorList>
            <person name="Quandt C.A."/>
            <person name="Bushley K.E."/>
            <person name="Spatafora J.W."/>
        </authorList>
    </citation>
    <scope>NUCLEOTIDE SEQUENCE [LARGE SCALE GENOMIC DNA]</scope>
    <source>
        <strain evidence="7 8">CBS 100239</strain>
    </source>
</reference>
<dbReference type="Pfam" id="PF01494">
    <property type="entry name" value="FAD_binding_3"/>
    <property type="match status" value="1"/>
</dbReference>
<dbReference type="PRINTS" id="PR00420">
    <property type="entry name" value="RNGMNOXGNASE"/>
</dbReference>
<proteinExistence type="predicted"/>
<evidence type="ECO:0000256" key="4">
    <source>
        <dbReference type="ARBA" id="ARBA00023002"/>
    </source>
</evidence>
<dbReference type="STRING" id="1163406.A0A0L0ND60"/>
<dbReference type="EMBL" id="LFRF01000007">
    <property type="protein sequence ID" value="KND92092.1"/>
    <property type="molecule type" value="Genomic_DNA"/>
</dbReference>
<evidence type="ECO:0000256" key="5">
    <source>
        <dbReference type="ARBA" id="ARBA00023033"/>
    </source>
</evidence>
<dbReference type="OrthoDB" id="47494at2759"/>
<dbReference type="InterPro" id="IPR036188">
    <property type="entry name" value="FAD/NAD-bd_sf"/>
</dbReference>
<organism evidence="7 8">
    <name type="scientific">Tolypocladium ophioglossoides (strain CBS 100239)</name>
    <name type="common">Snaketongue truffleclub</name>
    <name type="synonym">Elaphocordyceps ophioglossoides</name>
    <dbReference type="NCBI Taxonomy" id="1163406"/>
    <lineage>
        <taxon>Eukaryota</taxon>
        <taxon>Fungi</taxon>
        <taxon>Dikarya</taxon>
        <taxon>Ascomycota</taxon>
        <taxon>Pezizomycotina</taxon>
        <taxon>Sordariomycetes</taxon>
        <taxon>Hypocreomycetidae</taxon>
        <taxon>Hypocreales</taxon>
        <taxon>Ophiocordycipitaceae</taxon>
        <taxon>Tolypocladium</taxon>
    </lineage>
</organism>
<dbReference type="Proteomes" id="UP000036947">
    <property type="component" value="Unassembled WGS sequence"/>
</dbReference>
<keyword evidence="8" id="KW-1185">Reference proteome</keyword>
<evidence type="ECO:0000313" key="8">
    <source>
        <dbReference type="Proteomes" id="UP000036947"/>
    </source>
</evidence>
<dbReference type="GO" id="GO:0071949">
    <property type="term" value="F:FAD binding"/>
    <property type="evidence" value="ECO:0007669"/>
    <property type="project" value="InterPro"/>
</dbReference>
<evidence type="ECO:0000259" key="6">
    <source>
        <dbReference type="Pfam" id="PF01494"/>
    </source>
</evidence>
<accession>A0A0L0ND60</accession>
<dbReference type="PANTHER" id="PTHR47178">
    <property type="entry name" value="MONOOXYGENASE, FAD-BINDING"/>
    <property type="match status" value="1"/>
</dbReference>
<evidence type="ECO:0000256" key="3">
    <source>
        <dbReference type="ARBA" id="ARBA00022827"/>
    </source>
</evidence>
<keyword evidence="4" id="KW-0560">Oxidoreductase</keyword>